<accession>A0A804ITC5</accession>
<keyword evidence="4" id="KW-1185">Reference proteome</keyword>
<dbReference type="AlphaFoldDB" id="A0A804ITC5"/>
<reference evidence="2" key="1">
    <citation type="submission" date="2021-03" db="EMBL/GenBank/DDBJ databases">
        <authorList>
            <consortium name="Genoscope - CEA"/>
            <person name="William W."/>
        </authorList>
    </citation>
    <scope>NUCLEOTIDE SEQUENCE</scope>
    <source>
        <strain evidence="2">Doubled-haploid Pahang</strain>
    </source>
</reference>
<evidence type="ECO:0000313" key="4">
    <source>
        <dbReference type="Proteomes" id="UP000012960"/>
    </source>
</evidence>
<dbReference type="Proteomes" id="UP000012960">
    <property type="component" value="Unplaced"/>
</dbReference>
<evidence type="ECO:0000313" key="2">
    <source>
        <dbReference type="EMBL" id="CAG1843242.1"/>
    </source>
</evidence>
<evidence type="ECO:0000256" key="1">
    <source>
        <dbReference type="SAM" id="SignalP"/>
    </source>
</evidence>
<gene>
    <name evidence="2" type="ORF">GSMUA_130370.1</name>
</gene>
<feature type="chain" id="PRO_5036219820" evidence="1">
    <location>
        <begin position="23"/>
        <end position="66"/>
    </location>
</feature>
<reference evidence="3" key="2">
    <citation type="submission" date="2021-05" db="UniProtKB">
        <authorList>
            <consortium name="EnsemblPlants"/>
        </authorList>
    </citation>
    <scope>IDENTIFICATION</scope>
    <source>
        <strain evidence="3">subsp. malaccensis</strain>
    </source>
</reference>
<dbReference type="EMBL" id="HG996469">
    <property type="protein sequence ID" value="CAG1843242.1"/>
    <property type="molecule type" value="Genomic_DNA"/>
</dbReference>
<organism evidence="3 4">
    <name type="scientific">Musa acuminata subsp. malaccensis</name>
    <name type="common">Wild banana</name>
    <name type="synonym">Musa malaccensis</name>
    <dbReference type="NCBI Taxonomy" id="214687"/>
    <lineage>
        <taxon>Eukaryota</taxon>
        <taxon>Viridiplantae</taxon>
        <taxon>Streptophyta</taxon>
        <taxon>Embryophyta</taxon>
        <taxon>Tracheophyta</taxon>
        <taxon>Spermatophyta</taxon>
        <taxon>Magnoliopsida</taxon>
        <taxon>Liliopsida</taxon>
        <taxon>Zingiberales</taxon>
        <taxon>Musaceae</taxon>
        <taxon>Musa</taxon>
    </lineage>
</organism>
<evidence type="ECO:0000313" key="3">
    <source>
        <dbReference type="EnsemblPlants" id="Ma04_p24310.1"/>
    </source>
</evidence>
<protein>
    <submittedName>
        <fullName evidence="2">(wild Malaysian banana) hypothetical protein</fullName>
    </submittedName>
</protein>
<dbReference type="EnsemblPlants" id="Ma04_t24310.1">
    <property type="protein sequence ID" value="Ma04_p24310.1"/>
    <property type="gene ID" value="Ma04_g24310"/>
</dbReference>
<name>A0A804ITC5_MUSAM</name>
<proteinExistence type="predicted"/>
<dbReference type="Gramene" id="Ma04_t24310.1">
    <property type="protein sequence ID" value="Ma04_p24310.1"/>
    <property type="gene ID" value="Ma04_g24310"/>
</dbReference>
<dbReference type="InParanoid" id="A0A804ITC5"/>
<feature type="signal peptide" evidence="1">
    <location>
        <begin position="1"/>
        <end position="22"/>
    </location>
</feature>
<keyword evidence="1" id="KW-0732">Signal</keyword>
<sequence length="66" mass="7552">MSFLVYLFGEIVFQLAVLRSTALELPYGIYKTWPLFASFLHFCGLKMSRFKMKARANPINFIVGSA</sequence>